<name>A0ABP3YVE0_9PSEU</name>
<feature type="transmembrane region" description="Helical" evidence="1">
    <location>
        <begin position="176"/>
        <end position="201"/>
    </location>
</feature>
<keyword evidence="1" id="KW-0472">Membrane</keyword>
<keyword evidence="1" id="KW-1133">Transmembrane helix</keyword>
<sequence>MAEPSHPRSPAGRRPGDRDPVRWELWRLPRPAVALVLAVEAAALASVVANLADPGRAPFTGEAGALAAFLTLLSVVHTELATGIERIRRRASETSYFDLSSVWTFAAALLLPPALAAAVIAVVYLHLWRRVWRPAKVPLHRHVYTTATVVLAAGAAHSAVEWAGGLPASPDDVAGVAGIAVAVLLYVLVNTVLVAGVIALTSEWPGLRCLVGRLDDNALEVATLCMGGLAAVAIGATPWLVALVLPPILVLHRAVLVRHLEEVASTDGKTGLLNSAAWQAEAARAVLRAQRGRGTAAVLILDLDHFKLVNDAHGHLAGDDVLAAVATTLRGGVREGDLVGRFGGEEFVVLLADLPPGALGRAEVRSVAERLRRMVAELEVPVCTPDGNLTIAGLSVSVGGASVPDDGTTLEQVLKVADASLYAAKRGGRNLVRIAGPVQIPAPRTAAG</sequence>
<dbReference type="Pfam" id="PF00990">
    <property type="entry name" value="GGDEF"/>
    <property type="match status" value="1"/>
</dbReference>
<organism evidence="3 4">
    <name type="scientific">Pseudonocardia zijingensis</name>
    <dbReference type="NCBI Taxonomy" id="153376"/>
    <lineage>
        <taxon>Bacteria</taxon>
        <taxon>Bacillati</taxon>
        <taxon>Actinomycetota</taxon>
        <taxon>Actinomycetes</taxon>
        <taxon>Pseudonocardiales</taxon>
        <taxon>Pseudonocardiaceae</taxon>
        <taxon>Pseudonocardia</taxon>
    </lineage>
</organism>
<feature type="transmembrane region" description="Helical" evidence="1">
    <location>
        <begin position="221"/>
        <end position="245"/>
    </location>
</feature>
<protein>
    <submittedName>
        <fullName evidence="3">GGDEF domain-containing protein</fullName>
    </submittedName>
</protein>
<dbReference type="PANTHER" id="PTHR45138">
    <property type="entry name" value="REGULATORY COMPONENTS OF SENSORY TRANSDUCTION SYSTEM"/>
    <property type="match status" value="1"/>
</dbReference>
<dbReference type="PROSITE" id="PS50887">
    <property type="entry name" value="GGDEF"/>
    <property type="match status" value="1"/>
</dbReference>
<accession>A0ABP3YVE0</accession>
<feature type="transmembrane region" description="Helical" evidence="1">
    <location>
        <begin position="102"/>
        <end position="124"/>
    </location>
</feature>
<dbReference type="PANTHER" id="PTHR45138:SF9">
    <property type="entry name" value="DIGUANYLATE CYCLASE DGCM-RELATED"/>
    <property type="match status" value="1"/>
</dbReference>
<evidence type="ECO:0000313" key="4">
    <source>
        <dbReference type="Proteomes" id="UP001499967"/>
    </source>
</evidence>
<dbReference type="CDD" id="cd01949">
    <property type="entry name" value="GGDEF"/>
    <property type="match status" value="1"/>
</dbReference>
<feature type="domain" description="GGDEF" evidence="2">
    <location>
        <begin position="294"/>
        <end position="437"/>
    </location>
</feature>
<dbReference type="InterPro" id="IPR043128">
    <property type="entry name" value="Rev_trsase/Diguanyl_cyclase"/>
</dbReference>
<dbReference type="NCBIfam" id="TIGR00254">
    <property type="entry name" value="GGDEF"/>
    <property type="match status" value="1"/>
</dbReference>
<evidence type="ECO:0000256" key="1">
    <source>
        <dbReference type="SAM" id="Phobius"/>
    </source>
</evidence>
<keyword evidence="4" id="KW-1185">Reference proteome</keyword>
<dbReference type="Gene3D" id="3.30.70.270">
    <property type="match status" value="1"/>
</dbReference>
<evidence type="ECO:0000313" key="3">
    <source>
        <dbReference type="EMBL" id="GAA0907985.1"/>
    </source>
</evidence>
<dbReference type="InterPro" id="IPR050469">
    <property type="entry name" value="Diguanylate_Cyclase"/>
</dbReference>
<gene>
    <name evidence="3" type="ORF">GCM10009559_76910</name>
</gene>
<evidence type="ECO:0000259" key="2">
    <source>
        <dbReference type="PROSITE" id="PS50887"/>
    </source>
</evidence>
<dbReference type="SUPFAM" id="SSF55073">
    <property type="entry name" value="Nucleotide cyclase"/>
    <property type="match status" value="1"/>
</dbReference>
<feature type="transmembrane region" description="Helical" evidence="1">
    <location>
        <begin position="144"/>
        <end position="164"/>
    </location>
</feature>
<dbReference type="SMART" id="SM00267">
    <property type="entry name" value="GGDEF"/>
    <property type="match status" value="1"/>
</dbReference>
<keyword evidence="1" id="KW-0812">Transmembrane</keyword>
<dbReference type="InterPro" id="IPR029787">
    <property type="entry name" value="Nucleotide_cyclase"/>
</dbReference>
<reference evidence="4" key="1">
    <citation type="journal article" date="2019" name="Int. J. Syst. Evol. Microbiol.">
        <title>The Global Catalogue of Microorganisms (GCM) 10K type strain sequencing project: providing services to taxonomists for standard genome sequencing and annotation.</title>
        <authorList>
            <consortium name="The Broad Institute Genomics Platform"/>
            <consortium name="The Broad Institute Genome Sequencing Center for Infectious Disease"/>
            <person name="Wu L."/>
            <person name="Ma J."/>
        </authorList>
    </citation>
    <scope>NUCLEOTIDE SEQUENCE [LARGE SCALE GENOMIC DNA]</scope>
    <source>
        <strain evidence="4">JCM 11117</strain>
    </source>
</reference>
<dbReference type="EMBL" id="BAAAHP010000319">
    <property type="protein sequence ID" value="GAA0907985.1"/>
    <property type="molecule type" value="Genomic_DNA"/>
</dbReference>
<dbReference type="Proteomes" id="UP001499967">
    <property type="component" value="Unassembled WGS sequence"/>
</dbReference>
<comment type="caution">
    <text evidence="3">The sequence shown here is derived from an EMBL/GenBank/DDBJ whole genome shotgun (WGS) entry which is preliminary data.</text>
</comment>
<proteinExistence type="predicted"/>
<dbReference type="InterPro" id="IPR000160">
    <property type="entry name" value="GGDEF_dom"/>
</dbReference>